<dbReference type="GO" id="GO:0005179">
    <property type="term" value="F:hormone activity"/>
    <property type="evidence" value="ECO:0007669"/>
    <property type="project" value="UniProtKB-KW"/>
</dbReference>
<evidence type="ECO:0000256" key="1">
    <source>
        <dbReference type="ARBA" id="ARBA00008693"/>
    </source>
</evidence>
<evidence type="ECO:0000313" key="6">
    <source>
        <dbReference type="EMBL" id="EZF56219.1"/>
    </source>
</evidence>
<organism evidence="6">
    <name type="scientific">Trichophyton rubrum CBS 288.86</name>
    <dbReference type="NCBI Taxonomy" id="1215330"/>
    <lineage>
        <taxon>Eukaryota</taxon>
        <taxon>Fungi</taxon>
        <taxon>Dikarya</taxon>
        <taxon>Ascomycota</taxon>
        <taxon>Pezizomycotina</taxon>
        <taxon>Eurotiomycetes</taxon>
        <taxon>Eurotiomycetidae</taxon>
        <taxon>Onygenales</taxon>
        <taxon>Arthrodermataceae</taxon>
        <taxon>Trichophyton</taxon>
    </lineage>
</organism>
<feature type="signal peptide" evidence="5">
    <location>
        <begin position="1"/>
        <end position="20"/>
    </location>
</feature>
<keyword evidence="5" id="KW-0732">Signal</keyword>
<gene>
    <name evidence="6" type="ORF">H103_01453</name>
</gene>
<dbReference type="GO" id="GO:0006874">
    <property type="term" value="P:intracellular calcium ion homeostasis"/>
    <property type="evidence" value="ECO:0007669"/>
    <property type="project" value="TreeGrafter"/>
</dbReference>
<evidence type="ECO:0000256" key="5">
    <source>
        <dbReference type="SAM" id="SignalP"/>
    </source>
</evidence>
<name>A0A022WD32_TRIRU</name>
<comment type="subunit">
    <text evidence="2">Homodimer; disulfide-linked.</text>
</comment>
<dbReference type="Pfam" id="PF03298">
    <property type="entry name" value="Stanniocalcin"/>
    <property type="match status" value="1"/>
</dbReference>
<dbReference type="AlphaFoldDB" id="A0A022WD32"/>
<evidence type="ECO:0000256" key="2">
    <source>
        <dbReference type="ARBA" id="ARBA00011748"/>
    </source>
</evidence>
<feature type="chain" id="PRO_5001510812" evidence="5">
    <location>
        <begin position="21"/>
        <end position="202"/>
    </location>
</feature>
<evidence type="ECO:0000256" key="3">
    <source>
        <dbReference type="ARBA" id="ARBA00022702"/>
    </source>
</evidence>
<keyword evidence="3" id="KW-0372">Hormone</keyword>
<dbReference type="HOGENOM" id="CLU_110800_0_0_1"/>
<accession>A0A022WD32</accession>
<protein>
    <submittedName>
        <fullName evidence="6">Uncharacterized protein</fullName>
    </submittedName>
</protein>
<sequence length="202" mass="22370">MRPHLLVFGLGLLPEAFVKADEPYHKGDSKTPSVQHDIRRLASCSVPERDNCAFYLSCLETAVPCGPEGYATAYGDHYCRKFQSVQQKFSDQGKVWVSNAMYCLQSKLVPYATGQKQASCDAIRKYAFGTHPFCYLDNGLCTLPPSDWLLILDTVGVEGLFGSVEALIATLEAAGGCVEFYLWLIRNHFIENAEGRITSKDA</sequence>
<comment type="similarity">
    <text evidence="1">Belongs to the stanniocalcin family.</text>
</comment>
<dbReference type="PANTHER" id="PTHR11245:SF6">
    <property type="entry name" value="DUF19 DOMAIN-CONTAINING PROTEIN"/>
    <property type="match status" value="1"/>
</dbReference>
<evidence type="ECO:0000256" key="4">
    <source>
        <dbReference type="ARBA" id="ARBA00023157"/>
    </source>
</evidence>
<proteinExistence type="inferred from homology"/>
<dbReference type="GO" id="GO:0005576">
    <property type="term" value="C:extracellular region"/>
    <property type="evidence" value="ECO:0007669"/>
    <property type="project" value="InterPro"/>
</dbReference>
<dbReference type="Proteomes" id="UP000023758">
    <property type="component" value="Unassembled WGS sequence"/>
</dbReference>
<reference evidence="6" key="1">
    <citation type="submission" date="2014-02" db="EMBL/GenBank/DDBJ databases">
        <title>The Genome Sequence of Trichophyton rubrum (morphotype fischeri) CBS 288.86.</title>
        <authorList>
            <consortium name="The Broad Institute Genomics Platform"/>
            <person name="Cuomo C.A."/>
            <person name="White T.C."/>
            <person name="Graser Y."/>
            <person name="Martinez-Rossi N."/>
            <person name="Heitman J."/>
            <person name="Young S.K."/>
            <person name="Zeng Q."/>
            <person name="Gargeya S."/>
            <person name="Abouelleil A."/>
            <person name="Alvarado L."/>
            <person name="Chapman S.B."/>
            <person name="Gainer-Dewar J."/>
            <person name="Goldberg J."/>
            <person name="Griggs A."/>
            <person name="Gujja S."/>
            <person name="Hansen M."/>
            <person name="Howarth C."/>
            <person name="Imamovic A."/>
            <person name="Larimer J."/>
            <person name="Martinez D."/>
            <person name="Murphy C."/>
            <person name="Pearson M.D."/>
            <person name="Persinoti G."/>
            <person name="Poon T."/>
            <person name="Priest M."/>
            <person name="Roberts A.D."/>
            <person name="Saif S."/>
            <person name="Shea T.D."/>
            <person name="Sykes S.N."/>
            <person name="Wortman J."/>
            <person name="Nusbaum C."/>
            <person name="Birren B."/>
        </authorList>
    </citation>
    <scope>NUCLEOTIDE SEQUENCE [LARGE SCALE GENOMIC DNA]</scope>
    <source>
        <strain evidence="6">CBS 288.86</strain>
    </source>
</reference>
<dbReference type="InterPro" id="IPR004978">
    <property type="entry name" value="Stanniocalcin"/>
</dbReference>
<dbReference type="PANTHER" id="PTHR11245">
    <property type="entry name" value="STANNIOCALCIN"/>
    <property type="match status" value="1"/>
</dbReference>
<dbReference type="OrthoDB" id="2251794at2759"/>
<keyword evidence="4" id="KW-1015">Disulfide bond</keyword>
<dbReference type="EMBL" id="KK207727">
    <property type="protein sequence ID" value="EZF56219.1"/>
    <property type="molecule type" value="Genomic_DNA"/>
</dbReference>